<dbReference type="AlphaFoldDB" id="A0A221KID6"/>
<proteinExistence type="predicted"/>
<sequence>MVSPSWEEAKKKPPSWERGGFNWNLERRWESKNLHNLLIFQ</sequence>
<dbReference type="Proteomes" id="UP000199729">
    <property type="component" value="Chromosome"/>
</dbReference>
<organism evidence="1 2">
    <name type="scientific">Vitreoscilla filiformis</name>
    <dbReference type="NCBI Taxonomy" id="63"/>
    <lineage>
        <taxon>Bacteria</taxon>
        <taxon>Pseudomonadati</taxon>
        <taxon>Pseudomonadota</taxon>
        <taxon>Betaproteobacteria</taxon>
        <taxon>Neisseriales</taxon>
        <taxon>Neisseriaceae</taxon>
        <taxon>Vitreoscilla</taxon>
    </lineage>
</organism>
<gene>
    <name evidence="1" type="ORF">VITFI_CDS2902</name>
</gene>
<evidence type="ECO:0000313" key="1">
    <source>
        <dbReference type="EMBL" id="ASM78679.1"/>
    </source>
</evidence>
<reference evidence="1 2" key="1">
    <citation type="submission" date="2017-07" db="EMBL/GenBank/DDBJ databases">
        <title>Complete Genome Sequence of the cosmetic ferment Vitreoscilla filiformis (ATCC15551).</title>
        <authorList>
            <person name="Contreras S."/>
            <person name="Sagory-Zalkind P."/>
            <person name="Blanquart H."/>
            <person name="Iltis A."/>
            <person name="Morand S.C."/>
        </authorList>
    </citation>
    <scope>NUCLEOTIDE SEQUENCE [LARGE SCALE GENOMIC DNA]</scope>
    <source>
        <strain evidence="1 2">ATCC 15551</strain>
    </source>
</reference>
<keyword evidence="2" id="KW-1185">Reference proteome</keyword>
<dbReference type="EMBL" id="CP022423">
    <property type="protein sequence ID" value="ASM78679.1"/>
    <property type="molecule type" value="Genomic_DNA"/>
</dbReference>
<protein>
    <submittedName>
        <fullName evidence="1">Uncharacterized protein</fullName>
    </submittedName>
</protein>
<dbReference type="KEGG" id="vff:VITFI_CDS2902"/>
<accession>A0A221KID6</accession>
<evidence type="ECO:0000313" key="2">
    <source>
        <dbReference type="Proteomes" id="UP000199729"/>
    </source>
</evidence>
<name>A0A221KID6_VITFI</name>